<dbReference type="InterPro" id="IPR001279">
    <property type="entry name" value="Metallo-B-lactamas"/>
</dbReference>
<reference evidence="6" key="1">
    <citation type="submission" date="2019-10" db="EMBL/GenBank/DDBJ databases">
        <title>Draft genome sequece of Microseira wollei NIES-4236.</title>
        <authorList>
            <person name="Yamaguchi H."/>
            <person name="Suzuki S."/>
            <person name="Kawachi M."/>
        </authorList>
    </citation>
    <scope>NUCLEOTIDE SEQUENCE</scope>
    <source>
        <strain evidence="6">NIES-4236</strain>
    </source>
</reference>
<keyword evidence="4" id="KW-0862">Zinc</keyword>
<dbReference type="SMART" id="SM00849">
    <property type="entry name" value="Lactamase_B"/>
    <property type="match status" value="1"/>
</dbReference>
<dbReference type="Pfam" id="PF00753">
    <property type="entry name" value="Lactamase_B"/>
    <property type="match status" value="1"/>
</dbReference>
<dbReference type="InterPro" id="IPR051013">
    <property type="entry name" value="MBL_superfamily_lactonases"/>
</dbReference>
<organism evidence="6 7">
    <name type="scientific">Microseira wollei NIES-4236</name>
    <dbReference type="NCBI Taxonomy" id="2530354"/>
    <lineage>
        <taxon>Bacteria</taxon>
        <taxon>Bacillati</taxon>
        <taxon>Cyanobacteriota</taxon>
        <taxon>Cyanophyceae</taxon>
        <taxon>Oscillatoriophycideae</taxon>
        <taxon>Aerosakkonematales</taxon>
        <taxon>Aerosakkonemataceae</taxon>
        <taxon>Microseira</taxon>
    </lineage>
</organism>
<dbReference type="CDD" id="cd07720">
    <property type="entry name" value="OPHC2-like_MBL-fold"/>
    <property type="match status" value="1"/>
</dbReference>
<protein>
    <submittedName>
        <fullName evidence="6">Metallo-beta-lactamase family protein</fullName>
    </submittedName>
</protein>
<dbReference type="EMBL" id="BLAY01000031">
    <property type="protein sequence ID" value="GET37647.1"/>
    <property type="molecule type" value="Genomic_DNA"/>
</dbReference>
<dbReference type="PANTHER" id="PTHR42978:SF6">
    <property type="entry name" value="QUORUM-QUENCHING LACTONASE YTNP-RELATED"/>
    <property type="match status" value="1"/>
</dbReference>
<dbReference type="Gene3D" id="3.60.15.10">
    <property type="entry name" value="Ribonuclease Z/Hydroxyacylglutathione hydrolase-like"/>
    <property type="match status" value="1"/>
</dbReference>
<evidence type="ECO:0000256" key="3">
    <source>
        <dbReference type="ARBA" id="ARBA00022801"/>
    </source>
</evidence>
<name>A0AAV3XE29_9CYAN</name>
<keyword evidence="3" id="KW-0378">Hydrolase</keyword>
<dbReference type="Proteomes" id="UP001050975">
    <property type="component" value="Unassembled WGS sequence"/>
</dbReference>
<evidence type="ECO:0000256" key="2">
    <source>
        <dbReference type="ARBA" id="ARBA00022723"/>
    </source>
</evidence>
<evidence type="ECO:0000259" key="5">
    <source>
        <dbReference type="SMART" id="SM00849"/>
    </source>
</evidence>
<sequence>MPISRRTFLTGAIATTFALPTTRHLLAQTTQPMMPRNAGIYRFKLGNFNLISISDGKLSAPAAIFAGNATPEELNEVLQQGFQGEMLTVDCNILLVDTGQNKVLIDTGSGLLNGATVGKLIENLQQAQIKPRDITAVILTHAHGDHVGGLNGTTGLTFPNARYFISNLEWNFWTGRSVDLPKFGGPAEMKQQMIKIAQTQLGLIRDRVTLFEVNREFLPGFTAIPAYGHTPGHVAILIASGDAVMVHTADTVHINTINLWNPSWKPIFDADREMAATTRQAVLAKIAGDRTLMFAYHFPYPGIGHLRSRERGGFDWQPVNWQFES</sequence>
<gene>
    <name evidence="6" type="ORF">MiSe_24010</name>
</gene>
<keyword evidence="2" id="KW-0479">Metal-binding</keyword>
<dbReference type="GO" id="GO:0016787">
    <property type="term" value="F:hydrolase activity"/>
    <property type="evidence" value="ECO:0007669"/>
    <property type="project" value="UniProtKB-KW"/>
</dbReference>
<comment type="caution">
    <text evidence="6">The sequence shown here is derived from an EMBL/GenBank/DDBJ whole genome shotgun (WGS) entry which is preliminary data.</text>
</comment>
<dbReference type="GO" id="GO:0046872">
    <property type="term" value="F:metal ion binding"/>
    <property type="evidence" value="ECO:0007669"/>
    <property type="project" value="UniProtKB-KW"/>
</dbReference>
<evidence type="ECO:0000256" key="4">
    <source>
        <dbReference type="ARBA" id="ARBA00022833"/>
    </source>
</evidence>
<accession>A0AAV3XE29</accession>
<comment type="similarity">
    <text evidence="1">Belongs to the metallo-beta-lactamase superfamily.</text>
</comment>
<dbReference type="PANTHER" id="PTHR42978">
    <property type="entry name" value="QUORUM-QUENCHING LACTONASE YTNP-RELATED-RELATED"/>
    <property type="match status" value="1"/>
</dbReference>
<proteinExistence type="inferred from homology"/>
<dbReference type="RefSeq" id="WP_226579466.1">
    <property type="nucleotide sequence ID" value="NZ_BLAY01000031.1"/>
</dbReference>
<dbReference type="InterPro" id="IPR036866">
    <property type="entry name" value="RibonucZ/Hydroxyglut_hydro"/>
</dbReference>
<keyword evidence="7" id="KW-1185">Reference proteome</keyword>
<dbReference type="AlphaFoldDB" id="A0AAV3XE29"/>
<evidence type="ECO:0000313" key="6">
    <source>
        <dbReference type="EMBL" id="GET37647.1"/>
    </source>
</evidence>
<feature type="domain" description="Metallo-beta-lactamase" evidence="5">
    <location>
        <begin position="90"/>
        <end position="297"/>
    </location>
</feature>
<evidence type="ECO:0000256" key="1">
    <source>
        <dbReference type="ARBA" id="ARBA00007749"/>
    </source>
</evidence>
<evidence type="ECO:0000313" key="7">
    <source>
        <dbReference type="Proteomes" id="UP001050975"/>
    </source>
</evidence>
<dbReference type="SUPFAM" id="SSF56281">
    <property type="entry name" value="Metallo-hydrolase/oxidoreductase"/>
    <property type="match status" value="1"/>
</dbReference>